<dbReference type="CDD" id="cd00009">
    <property type="entry name" value="AAA"/>
    <property type="match status" value="1"/>
</dbReference>
<dbReference type="PANTHER" id="PTHR11638">
    <property type="entry name" value="ATP-DEPENDENT CLP PROTEASE"/>
    <property type="match status" value="1"/>
</dbReference>
<dbReference type="GO" id="GO:0005524">
    <property type="term" value="F:ATP binding"/>
    <property type="evidence" value="ECO:0007669"/>
    <property type="project" value="UniProtKB-UniRule"/>
</dbReference>
<dbReference type="RefSeq" id="WP_064014303.1">
    <property type="nucleotide sequence ID" value="NZ_CP011387.1"/>
</dbReference>
<sequence length="852" mass="94321">MNPERLTEASAGAIAAAQQLAQNNQHQTITPAHVLRTLTDNDTASRALIVAGGDLKAIRAALDADIAKLPRVQAAGDSLYLDPALDRAFRAAEAEATALGDSFIAADALLLALRGETKVAGLPKVADLKTAVQQQRKGKTVTSKTSEQQFDALEKYGTDLTQRARDGKFDPVIGRDEEIRRAMQILLRRTKNNPVLIGEPGVGKTAIAEGLAIRIVKGDVPEGLRNKRIVSLEMGSLLAGAKFRGEFEERLKGVIDEVIASAGEVILFVDEIHTIVGAGKTEGSPDAGNMLKPALARGELHLIGATTLGEYRDIEKDPALERRFQPVFVAEPSVEDTISILRGIKERYQVHHNVEITDPALVAAAQLSHRYITDRQLPDKAIDLIDESAARLRMALESSPERIDQLQRRKLQLEIEREALKREKDQDSQNRLLDIEGSLRTLTDELGDVQARWEGERQEVAVLREKREALDQVRTAIEKARREYNLQQAAELEYGTLPQLEREVQELERKLKGAEFAHMEVTEEDIAAVVSRWTGIPVSKLVEGEREKLLRLEEQLHNRVIGQDRAIVSVADTIRRARAGLNDPNRPLGSFMFLGPTGVGKTELARALAEFLFDSHDAMVRLDMSEYMEKHTVARLIGAPPGYVGYEEGGQLTEAVRRRPYAVLLFDEIEKAHPDVFNVLLQVLDDGRLTDGQGRTVDFRNTLIILTSNVGSPLILEAQARGEDADAIRDAVLGELQDQFRPEFLNRVDDIIVFDALTAADLHKIVDIQLRGLVGRLAERRVTLHLSPNAKDQLARLGYDPAYGARPLKRAIAREIETPLAREILQGLLPDGSVLNVDFRDGRFKFETGVLN</sequence>
<dbReference type="GO" id="GO:0042026">
    <property type="term" value="P:protein refolding"/>
    <property type="evidence" value="ECO:0007669"/>
    <property type="project" value="UniProtKB-UniRule"/>
</dbReference>
<protein>
    <recommendedName>
        <fullName evidence="10">Chaperone protein ClpB</fullName>
    </recommendedName>
</protein>
<evidence type="ECO:0000313" key="13">
    <source>
        <dbReference type="Proteomes" id="UP000077363"/>
    </source>
</evidence>
<dbReference type="Gene3D" id="1.10.8.60">
    <property type="match status" value="1"/>
</dbReference>
<gene>
    <name evidence="10" type="primary">clpB</name>
    <name evidence="12" type="ORF">SU48_05070</name>
</gene>
<dbReference type="PROSITE" id="PS51903">
    <property type="entry name" value="CLP_R"/>
    <property type="match status" value="1"/>
</dbReference>
<comment type="similarity">
    <text evidence="1 9">Belongs to the ClpA/ClpB family.</text>
</comment>
<dbReference type="Pfam" id="PF00004">
    <property type="entry name" value="AAA"/>
    <property type="match status" value="1"/>
</dbReference>
<dbReference type="GO" id="GO:0034605">
    <property type="term" value="P:cellular response to heat"/>
    <property type="evidence" value="ECO:0007669"/>
    <property type="project" value="TreeGrafter"/>
</dbReference>
<dbReference type="PROSITE" id="PS00870">
    <property type="entry name" value="CLPAB_1"/>
    <property type="match status" value="1"/>
</dbReference>
<dbReference type="Gene3D" id="3.40.50.300">
    <property type="entry name" value="P-loop containing nucleotide triphosphate hydrolases"/>
    <property type="match status" value="3"/>
</dbReference>
<keyword evidence="5 10" id="KW-0175">Coiled coil</keyword>
<dbReference type="InterPro" id="IPR050130">
    <property type="entry name" value="ClpA_ClpB"/>
</dbReference>
<keyword evidence="3 9" id="KW-0547">Nucleotide-binding</keyword>
<dbReference type="InterPro" id="IPR003959">
    <property type="entry name" value="ATPase_AAA_core"/>
</dbReference>
<evidence type="ECO:0000256" key="4">
    <source>
        <dbReference type="ARBA" id="ARBA00022840"/>
    </source>
</evidence>
<organism evidence="12 13">
    <name type="scientific">Deinococcus puniceus</name>
    <dbReference type="NCBI Taxonomy" id="1182568"/>
    <lineage>
        <taxon>Bacteria</taxon>
        <taxon>Thermotogati</taxon>
        <taxon>Deinococcota</taxon>
        <taxon>Deinococci</taxon>
        <taxon>Deinococcales</taxon>
        <taxon>Deinococcaceae</taxon>
        <taxon>Deinococcus</taxon>
    </lineage>
</organism>
<dbReference type="InterPro" id="IPR001270">
    <property type="entry name" value="ClpA/B"/>
</dbReference>
<evidence type="ECO:0000256" key="8">
    <source>
        <dbReference type="PROSITE-ProRule" id="PRU01251"/>
    </source>
</evidence>
<dbReference type="InterPro" id="IPR004176">
    <property type="entry name" value="Clp_R_N"/>
</dbReference>
<dbReference type="PRINTS" id="PR00300">
    <property type="entry name" value="CLPPROTEASEA"/>
</dbReference>
<comment type="function">
    <text evidence="10">Part of a stress-induced multi-chaperone system, it is involved in the recovery of the cell from heat-induced damage, in cooperation with DnaK, DnaJ and GrpE.</text>
</comment>
<dbReference type="Pfam" id="PF17871">
    <property type="entry name" value="AAA_lid_9"/>
    <property type="match status" value="1"/>
</dbReference>
<dbReference type="CDD" id="cd19499">
    <property type="entry name" value="RecA-like_ClpB_Hsp104-like"/>
    <property type="match status" value="1"/>
</dbReference>
<keyword evidence="4 9" id="KW-0067">ATP-binding</keyword>
<dbReference type="SMART" id="SM00382">
    <property type="entry name" value="AAA"/>
    <property type="match status" value="2"/>
</dbReference>
<dbReference type="SMART" id="SM01086">
    <property type="entry name" value="ClpB_D2-small"/>
    <property type="match status" value="1"/>
</dbReference>
<dbReference type="SUPFAM" id="SSF52540">
    <property type="entry name" value="P-loop containing nucleoside triphosphate hydrolases"/>
    <property type="match status" value="2"/>
</dbReference>
<dbReference type="FunFam" id="3.40.50.300:FF:000010">
    <property type="entry name" value="Chaperone clpB 1, putative"/>
    <property type="match status" value="1"/>
</dbReference>
<dbReference type="PANTHER" id="PTHR11638:SF18">
    <property type="entry name" value="HEAT SHOCK PROTEIN 104"/>
    <property type="match status" value="1"/>
</dbReference>
<keyword evidence="2 8" id="KW-0677">Repeat</keyword>
<evidence type="ECO:0000313" key="12">
    <source>
        <dbReference type="EMBL" id="ANE43240.1"/>
    </source>
</evidence>
<dbReference type="SUPFAM" id="SSF81923">
    <property type="entry name" value="Double Clp-N motif"/>
    <property type="match status" value="1"/>
</dbReference>
<dbReference type="InterPro" id="IPR041546">
    <property type="entry name" value="ClpA/ClpB_AAA_lid"/>
</dbReference>
<feature type="domain" description="Clp R" evidence="11">
    <location>
        <begin position="3"/>
        <end position="156"/>
    </location>
</feature>
<dbReference type="InterPro" id="IPR027417">
    <property type="entry name" value="P-loop_NTPase"/>
</dbReference>
<evidence type="ECO:0000256" key="9">
    <source>
        <dbReference type="RuleBase" id="RU004432"/>
    </source>
</evidence>
<keyword evidence="6 9" id="KW-0143">Chaperone</keyword>
<dbReference type="InterPro" id="IPR028299">
    <property type="entry name" value="ClpA/B_CS2"/>
</dbReference>
<dbReference type="Proteomes" id="UP000077363">
    <property type="component" value="Chromosome"/>
</dbReference>
<evidence type="ECO:0000256" key="1">
    <source>
        <dbReference type="ARBA" id="ARBA00008675"/>
    </source>
</evidence>
<proteinExistence type="inferred from homology"/>
<accession>A0A172T8B0</accession>
<comment type="subcellular location">
    <subcellularLocation>
        <location evidence="10">Cytoplasm</location>
    </subcellularLocation>
</comment>
<dbReference type="Pfam" id="PF02861">
    <property type="entry name" value="Clp_N"/>
    <property type="match status" value="1"/>
</dbReference>
<dbReference type="FunFam" id="3.40.50.300:FF:000120">
    <property type="entry name" value="ATP-dependent chaperone ClpB"/>
    <property type="match status" value="1"/>
</dbReference>
<dbReference type="FunFam" id="3.40.50.300:FF:000025">
    <property type="entry name" value="ATP-dependent Clp protease subunit"/>
    <property type="match status" value="1"/>
</dbReference>
<evidence type="ECO:0000256" key="3">
    <source>
        <dbReference type="ARBA" id="ARBA00022741"/>
    </source>
</evidence>
<evidence type="ECO:0000256" key="2">
    <source>
        <dbReference type="ARBA" id="ARBA00022737"/>
    </source>
</evidence>
<dbReference type="Pfam" id="PF07724">
    <property type="entry name" value="AAA_2"/>
    <property type="match status" value="1"/>
</dbReference>
<dbReference type="Pfam" id="PF10431">
    <property type="entry name" value="ClpB_D2-small"/>
    <property type="match status" value="1"/>
</dbReference>
<keyword evidence="10" id="KW-0346">Stress response</keyword>
<dbReference type="Gene3D" id="1.10.1780.10">
    <property type="entry name" value="Clp, N-terminal domain"/>
    <property type="match status" value="1"/>
</dbReference>
<keyword evidence="10" id="KW-0963">Cytoplasm</keyword>
<reference evidence="12 13" key="1">
    <citation type="submission" date="2015-01" db="EMBL/GenBank/DDBJ databases">
        <title>Deinococcus puniceus/DY1/ whole genome sequencing.</title>
        <authorList>
            <person name="Kim M.K."/>
            <person name="Srinivasan S."/>
            <person name="Lee J.-J."/>
        </authorList>
    </citation>
    <scope>NUCLEOTIDE SEQUENCE [LARGE SCALE GENOMIC DNA]</scope>
    <source>
        <strain evidence="12 13">DY1</strain>
    </source>
</reference>
<feature type="coiled-coil region" evidence="10">
    <location>
        <begin position="463"/>
        <end position="524"/>
    </location>
</feature>
<comment type="subunit">
    <text evidence="10">Homohexamer; The oligomerization is ATP-dependent.</text>
</comment>
<dbReference type="PATRIC" id="fig|1182568.3.peg.1053"/>
<evidence type="ECO:0000256" key="6">
    <source>
        <dbReference type="ARBA" id="ARBA00023186"/>
    </source>
</evidence>
<dbReference type="AlphaFoldDB" id="A0A172T8B0"/>
<dbReference type="STRING" id="1182568.SU48_05070"/>
<dbReference type="OrthoDB" id="9803641at2"/>
<evidence type="ECO:0000256" key="5">
    <source>
        <dbReference type="ARBA" id="ARBA00023054"/>
    </source>
</evidence>
<name>A0A172T8B0_9DEIO</name>
<keyword evidence="13" id="KW-1185">Reference proteome</keyword>
<evidence type="ECO:0000256" key="7">
    <source>
        <dbReference type="ARBA" id="ARBA00026057"/>
    </source>
</evidence>
<dbReference type="InterPro" id="IPR019489">
    <property type="entry name" value="Clp_ATPase_C"/>
</dbReference>
<dbReference type="InterPro" id="IPR017730">
    <property type="entry name" value="Chaperonin_ClpB"/>
</dbReference>
<dbReference type="InterPro" id="IPR036628">
    <property type="entry name" value="Clp_N_dom_sf"/>
</dbReference>
<evidence type="ECO:0000256" key="10">
    <source>
        <dbReference type="RuleBase" id="RU362034"/>
    </source>
</evidence>
<evidence type="ECO:0000259" key="11">
    <source>
        <dbReference type="PROSITE" id="PS51903"/>
    </source>
</evidence>
<dbReference type="PROSITE" id="PS00871">
    <property type="entry name" value="CLPAB_2"/>
    <property type="match status" value="1"/>
</dbReference>
<dbReference type="InterPro" id="IPR003593">
    <property type="entry name" value="AAA+_ATPase"/>
</dbReference>
<comment type="subunit">
    <text evidence="7">Homohexamer. The oligomerization is ATP-dependent.</text>
</comment>
<feature type="coiled-coil region" evidence="10">
    <location>
        <begin position="403"/>
        <end position="430"/>
    </location>
</feature>
<dbReference type="NCBIfam" id="TIGR03346">
    <property type="entry name" value="chaperone_ClpB"/>
    <property type="match status" value="1"/>
</dbReference>
<dbReference type="GO" id="GO:0016887">
    <property type="term" value="F:ATP hydrolysis activity"/>
    <property type="evidence" value="ECO:0007669"/>
    <property type="project" value="InterPro"/>
</dbReference>
<dbReference type="KEGG" id="dpu:SU48_05070"/>
<dbReference type="GO" id="GO:0005737">
    <property type="term" value="C:cytoplasm"/>
    <property type="evidence" value="ECO:0007669"/>
    <property type="project" value="UniProtKB-SubCell"/>
</dbReference>
<dbReference type="InterPro" id="IPR018368">
    <property type="entry name" value="ClpA/B_CS1"/>
</dbReference>
<dbReference type="EMBL" id="CP011387">
    <property type="protein sequence ID" value="ANE43240.1"/>
    <property type="molecule type" value="Genomic_DNA"/>
</dbReference>